<gene>
    <name evidence="2" type="ORF">X975_12790</name>
</gene>
<feature type="region of interest" description="Disordered" evidence="1">
    <location>
        <begin position="23"/>
        <end position="43"/>
    </location>
</feature>
<evidence type="ECO:0000313" key="3">
    <source>
        <dbReference type="Proteomes" id="UP000054359"/>
    </source>
</evidence>
<accession>A0A087UDV4</accession>
<reference evidence="2 3" key="1">
    <citation type="submission" date="2013-11" db="EMBL/GenBank/DDBJ databases">
        <title>Genome sequencing of Stegodyphus mimosarum.</title>
        <authorList>
            <person name="Bechsgaard J."/>
        </authorList>
    </citation>
    <scope>NUCLEOTIDE SEQUENCE [LARGE SCALE GENOMIC DNA]</scope>
</reference>
<organism evidence="2 3">
    <name type="scientific">Stegodyphus mimosarum</name>
    <name type="common">African social velvet spider</name>
    <dbReference type="NCBI Taxonomy" id="407821"/>
    <lineage>
        <taxon>Eukaryota</taxon>
        <taxon>Metazoa</taxon>
        <taxon>Ecdysozoa</taxon>
        <taxon>Arthropoda</taxon>
        <taxon>Chelicerata</taxon>
        <taxon>Arachnida</taxon>
        <taxon>Araneae</taxon>
        <taxon>Araneomorphae</taxon>
        <taxon>Entelegynae</taxon>
        <taxon>Eresoidea</taxon>
        <taxon>Eresidae</taxon>
        <taxon>Stegodyphus</taxon>
    </lineage>
</organism>
<dbReference type="EMBL" id="KK119383">
    <property type="protein sequence ID" value="KFM75543.1"/>
    <property type="molecule type" value="Genomic_DNA"/>
</dbReference>
<feature type="compositionally biased region" description="Polar residues" evidence="1">
    <location>
        <begin position="31"/>
        <end position="43"/>
    </location>
</feature>
<feature type="non-terminal residue" evidence="2">
    <location>
        <position position="43"/>
    </location>
</feature>
<name>A0A087UDV4_STEMI</name>
<evidence type="ECO:0000313" key="2">
    <source>
        <dbReference type="EMBL" id="KFM75543.1"/>
    </source>
</evidence>
<dbReference type="AlphaFoldDB" id="A0A087UDV4"/>
<dbReference type="Proteomes" id="UP000054359">
    <property type="component" value="Unassembled WGS sequence"/>
</dbReference>
<evidence type="ECO:0000256" key="1">
    <source>
        <dbReference type="SAM" id="MobiDB-lite"/>
    </source>
</evidence>
<protein>
    <submittedName>
        <fullName evidence="2">Uncharacterized protein</fullName>
    </submittedName>
</protein>
<proteinExistence type="predicted"/>
<dbReference type="OrthoDB" id="422637at2759"/>
<sequence length="43" mass="4807">MERRLRELCTLLGENSTIMVDSSVDRLSPTKDVSSNASDTSYE</sequence>
<keyword evidence="3" id="KW-1185">Reference proteome</keyword>